<dbReference type="Gene3D" id="3.20.20.70">
    <property type="entry name" value="Aldolase class I"/>
    <property type="match status" value="1"/>
</dbReference>
<dbReference type="CDD" id="cd01335">
    <property type="entry name" value="Radical_SAM"/>
    <property type="match status" value="1"/>
</dbReference>
<dbReference type="Proteomes" id="UP000322214">
    <property type="component" value="Chromosome"/>
</dbReference>
<gene>
    <name evidence="8" type="ORF">MFFC18_34150</name>
</gene>
<dbReference type="SUPFAM" id="SSF102114">
    <property type="entry name" value="Radical SAM enzymes"/>
    <property type="match status" value="1"/>
</dbReference>
<proteinExistence type="predicted"/>
<name>A0A5B9PFV3_9BACT</name>
<evidence type="ECO:0000259" key="6">
    <source>
        <dbReference type="Pfam" id="PF04055"/>
    </source>
</evidence>
<dbReference type="Pfam" id="PF12345">
    <property type="entry name" value="DUF3641"/>
    <property type="match status" value="1"/>
</dbReference>
<evidence type="ECO:0000256" key="2">
    <source>
        <dbReference type="ARBA" id="ARBA00022691"/>
    </source>
</evidence>
<evidence type="ECO:0000313" key="8">
    <source>
        <dbReference type="EMBL" id="QEG23516.1"/>
    </source>
</evidence>
<accession>A0A5B9PFV3</accession>
<dbReference type="InterPro" id="IPR007197">
    <property type="entry name" value="rSAM"/>
</dbReference>
<dbReference type="InterPro" id="IPR058240">
    <property type="entry name" value="rSAM_sf"/>
</dbReference>
<evidence type="ECO:0000256" key="1">
    <source>
        <dbReference type="ARBA" id="ARBA00001966"/>
    </source>
</evidence>
<reference evidence="8 9" key="1">
    <citation type="submission" date="2019-08" db="EMBL/GenBank/DDBJ databases">
        <title>Deep-cultivation of Planctomycetes and their phenomic and genomic characterization uncovers novel biology.</title>
        <authorList>
            <person name="Wiegand S."/>
            <person name="Jogler M."/>
            <person name="Boedeker C."/>
            <person name="Pinto D."/>
            <person name="Vollmers J."/>
            <person name="Rivas-Marin E."/>
            <person name="Kohn T."/>
            <person name="Peeters S.H."/>
            <person name="Heuer A."/>
            <person name="Rast P."/>
            <person name="Oberbeckmann S."/>
            <person name="Bunk B."/>
            <person name="Jeske O."/>
            <person name="Meyerdierks A."/>
            <person name="Storesund J.E."/>
            <person name="Kallscheuer N."/>
            <person name="Luecker S."/>
            <person name="Lage O.M."/>
            <person name="Pohl T."/>
            <person name="Merkel B.J."/>
            <person name="Hornburger P."/>
            <person name="Mueller R.-W."/>
            <person name="Bruemmer F."/>
            <person name="Labrenz M."/>
            <person name="Spormann A.M."/>
            <person name="Op den Camp H."/>
            <person name="Overmann J."/>
            <person name="Amann R."/>
            <person name="Jetten M.S.M."/>
            <person name="Mascher T."/>
            <person name="Medema M.H."/>
            <person name="Devos D.P."/>
            <person name="Kaster A.-K."/>
            <person name="Ovreas L."/>
            <person name="Rohde M."/>
            <person name="Galperin M.Y."/>
            <person name="Jogler C."/>
        </authorList>
    </citation>
    <scope>NUCLEOTIDE SEQUENCE [LARGE SCALE GENOMIC DNA]</scope>
    <source>
        <strain evidence="8 9">FC18</strain>
    </source>
</reference>
<evidence type="ECO:0000256" key="3">
    <source>
        <dbReference type="ARBA" id="ARBA00022723"/>
    </source>
</evidence>
<dbReference type="PANTHER" id="PTHR43728">
    <property type="entry name" value="SLR0304 PROTEIN"/>
    <property type="match status" value="1"/>
</dbReference>
<dbReference type="SFLD" id="SFLDS00029">
    <property type="entry name" value="Radical_SAM"/>
    <property type="match status" value="1"/>
</dbReference>
<dbReference type="AlphaFoldDB" id="A0A5B9PFV3"/>
<dbReference type="STRING" id="980251.GCA_001642875_02659"/>
<evidence type="ECO:0000256" key="4">
    <source>
        <dbReference type="ARBA" id="ARBA00023004"/>
    </source>
</evidence>
<dbReference type="GO" id="GO:0051536">
    <property type="term" value="F:iron-sulfur cluster binding"/>
    <property type="evidence" value="ECO:0007669"/>
    <property type="project" value="UniProtKB-KW"/>
</dbReference>
<evidence type="ECO:0000256" key="5">
    <source>
        <dbReference type="ARBA" id="ARBA00023014"/>
    </source>
</evidence>
<sequence>MNLPVLSLKRRGSELAAAANQVEILSSGDLVRFDEMLKQHELSTLIADQIEILQVNVGKLCNMTCQHCHVDAGPDRKVENMDRATVDACLKAIAASDISTLDLTGGAPEMNPHFKYFVSEARKLGCHVIDRCNLTILLANGFTDMPQFLADNEVEIVASLPCYLEENADSQRGDGSFQKSIKALQILNELGYGKPDSKLSLTLVYNPVGASLPPSQESLEQAYREQLQQRYGIEFTRLFTITNMPISRYLDHLLESNQYDDYMQKLIEAFNPAAALGVMCRQTLSVSWEGRLYDCDFNQMLELGVESSSPATIDQFDATTLNGRKIVTGRHCFGCTAGAGSGCQGAIS</sequence>
<protein>
    <submittedName>
        <fullName evidence="8">Molybdenum cofactor biosynthesis protein A</fullName>
    </submittedName>
</protein>
<dbReference type="RefSeq" id="WP_075082003.1">
    <property type="nucleotide sequence ID" value="NZ_CP042912.1"/>
</dbReference>
<dbReference type="EMBL" id="CP042912">
    <property type="protein sequence ID" value="QEG23516.1"/>
    <property type="molecule type" value="Genomic_DNA"/>
</dbReference>
<feature type="domain" description="Arsenosugar biosynthesis radical SAM protein ArsS-like C-terminal" evidence="7">
    <location>
        <begin position="212"/>
        <end position="346"/>
    </location>
</feature>
<dbReference type="KEGG" id="mff:MFFC18_34150"/>
<dbReference type="GO" id="GO:0003824">
    <property type="term" value="F:catalytic activity"/>
    <property type="evidence" value="ECO:0007669"/>
    <property type="project" value="InterPro"/>
</dbReference>
<keyword evidence="2" id="KW-0949">S-adenosyl-L-methionine</keyword>
<dbReference type="InterPro" id="IPR024521">
    <property type="entry name" value="ArsS-like_C"/>
</dbReference>
<keyword evidence="4" id="KW-0408">Iron</keyword>
<evidence type="ECO:0000313" key="9">
    <source>
        <dbReference type="Proteomes" id="UP000322214"/>
    </source>
</evidence>
<keyword evidence="3" id="KW-0479">Metal-binding</keyword>
<dbReference type="SFLD" id="SFLDG01067">
    <property type="entry name" value="SPASM/twitch_domain_containing"/>
    <property type="match status" value="1"/>
</dbReference>
<dbReference type="GO" id="GO:0046872">
    <property type="term" value="F:metal ion binding"/>
    <property type="evidence" value="ECO:0007669"/>
    <property type="project" value="UniProtKB-KW"/>
</dbReference>
<dbReference type="Pfam" id="PF04055">
    <property type="entry name" value="Radical_SAM"/>
    <property type="match status" value="1"/>
</dbReference>
<dbReference type="NCBIfam" id="TIGR04167">
    <property type="entry name" value="rSAM_SeCys"/>
    <property type="match status" value="1"/>
</dbReference>
<organism evidence="8 9">
    <name type="scientific">Mariniblastus fucicola</name>
    <dbReference type="NCBI Taxonomy" id="980251"/>
    <lineage>
        <taxon>Bacteria</taxon>
        <taxon>Pseudomonadati</taxon>
        <taxon>Planctomycetota</taxon>
        <taxon>Planctomycetia</taxon>
        <taxon>Pirellulales</taxon>
        <taxon>Pirellulaceae</taxon>
        <taxon>Mariniblastus</taxon>
    </lineage>
</organism>
<keyword evidence="5" id="KW-0411">Iron-sulfur</keyword>
<evidence type="ECO:0000259" key="7">
    <source>
        <dbReference type="Pfam" id="PF12345"/>
    </source>
</evidence>
<dbReference type="InterPro" id="IPR013785">
    <property type="entry name" value="Aldolase_TIM"/>
</dbReference>
<keyword evidence="9" id="KW-1185">Reference proteome</keyword>
<dbReference type="PANTHER" id="PTHR43728:SF1">
    <property type="entry name" value="FE-S OXIDOREDUCTASE"/>
    <property type="match status" value="1"/>
</dbReference>
<comment type="cofactor">
    <cofactor evidence="1">
        <name>[4Fe-4S] cluster</name>
        <dbReference type="ChEBI" id="CHEBI:49883"/>
    </cofactor>
</comment>
<feature type="domain" description="Radical SAM core" evidence="6">
    <location>
        <begin position="55"/>
        <end position="197"/>
    </location>
</feature>
<dbReference type="InterPro" id="IPR026351">
    <property type="entry name" value="rSAM_ArsS-like"/>
</dbReference>